<dbReference type="PANTHER" id="PTHR16301">
    <property type="entry name" value="IMPACT-RELATED"/>
    <property type="match status" value="1"/>
</dbReference>
<dbReference type="EMBL" id="JAFJYH010000133">
    <property type="protein sequence ID" value="KAG4418241.1"/>
    <property type="molecule type" value="Genomic_DNA"/>
</dbReference>
<dbReference type="GO" id="GO:0006446">
    <property type="term" value="P:regulation of translational initiation"/>
    <property type="evidence" value="ECO:0007669"/>
    <property type="project" value="TreeGrafter"/>
</dbReference>
<proteinExistence type="inferred from homology"/>
<dbReference type="InterPro" id="IPR023582">
    <property type="entry name" value="Impact"/>
</dbReference>
<feature type="region of interest" description="Disordered" evidence="2">
    <location>
        <begin position="248"/>
        <end position="279"/>
    </location>
</feature>
<feature type="domain" description="Impact N-terminal" evidence="3">
    <location>
        <begin position="297"/>
        <end position="403"/>
    </location>
</feature>
<name>A0A8H7W5D9_9HELO</name>
<dbReference type="PROSITE" id="PS00910">
    <property type="entry name" value="UPF0029"/>
    <property type="match status" value="1"/>
</dbReference>
<dbReference type="InterPro" id="IPR036956">
    <property type="entry name" value="Impact_N_sf"/>
</dbReference>
<dbReference type="GO" id="GO:0005737">
    <property type="term" value="C:cytoplasm"/>
    <property type="evidence" value="ECO:0007669"/>
    <property type="project" value="TreeGrafter"/>
</dbReference>
<dbReference type="Gene3D" id="3.30.230.30">
    <property type="entry name" value="Impact, N-terminal domain"/>
    <property type="match status" value="1"/>
</dbReference>
<dbReference type="SUPFAM" id="SSF54211">
    <property type="entry name" value="Ribosomal protein S5 domain 2-like"/>
    <property type="match status" value="1"/>
</dbReference>
<dbReference type="Pfam" id="PF01205">
    <property type="entry name" value="Impact_N"/>
    <property type="match status" value="1"/>
</dbReference>
<evidence type="ECO:0000259" key="3">
    <source>
        <dbReference type="Pfam" id="PF01205"/>
    </source>
</evidence>
<comment type="caution">
    <text evidence="4">The sequence shown here is derived from an EMBL/GenBank/DDBJ whole genome shotgun (WGS) entry which is preliminary data.</text>
</comment>
<evidence type="ECO:0000256" key="2">
    <source>
        <dbReference type="SAM" id="MobiDB-lite"/>
    </source>
</evidence>
<evidence type="ECO:0000256" key="1">
    <source>
        <dbReference type="ARBA" id="ARBA00007665"/>
    </source>
</evidence>
<feature type="region of interest" description="Disordered" evidence="2">
    <location>
        <begin position="91"/>
        <end position="139"/>
    </location>
</feature>
<comment type="similarity">
    <text evidence="1">Belongs to the IMPACT family.</text>
</comment>
<dbReference type="OrthoDB" id="514070at2759"/>
<keyword evidence="5" id="KW-1185">Reference proteome</keyword>
<reference evidence="4" key="1">
    <citation type="submission" date="2021-02" db="EMBL/GenBank/DDBJ databases">
        <title>Genome sequence Cadophora malorum strain M34.</title>
        <authorList>
            <person name="Stefanovic E."/>
            <person name="Vu D."/>
            <person name="Scully C."/>
            <person name="Dijksterhuis J."/>
            <person name="Roader J."/>
            <person name="Houbraken J."/>
        </authorList>
    </citation>
    <scope>NUCLEOTIDE SEQUENCE</scope>
    <source>
        <strain evidence="4">M34</strain>
    </source>
</reference>
<dbReference type="InterPro" id="IPR001498">
    <property type="entry name" value="Impact_N"/>
</dbReference>
<gene>
    <name evidence="4" type="ORF">IFR04_008599</name>
</gene>
<dbReference type="InterPro" id="IPR020568">
    <property type="entry name" value="Ribosomal_Su5_D2-typ_SF"/>
</dbReference>
<dbReference type="GO" id="GO:0140469">
    <property type="term" value="P:GCN2-mediated signaling"/>
    <property type="evidence" value="ECO:0007669"/>
    <property type="project" value="TreeGrafter"/>
</dbReference>
<dbReference type="InterPro" id="IPR020569">
    <property type="entry name" value="UPF0029_Impact_CS"/>
</dbReference>
<evidence type="ECO:0000313" key="5">
    <source>
        <dbReference type="Proteomes" id="UP000664132"/>
    </source>
</evidence>
<evidence type="ECO:0000313" key="4">
    <source>
        <dbReference type="EMBL" id="KAG4418241.1"/>
    </source>
</evidence>
<dbReference type="AlphaFoldDB" id="A0A8H7W5D9"/>
<sequence length="543" mass="58285">MAAQKDMQDLLRLLTTGRNKIPMLAAMQRVKALQSANLRRSSLLLHSTAPTPLLTARSISDIAAIDLPSLTTALSTDEKTAKSLLAACKANLKSGPSTPGKRSASDTVSSTSAKRPKSAYELSQEPQTPAELEASLSLPQPSADEEAISKCAVVTNRAPLVLAFAVQLLKYTMPEQPLSGRLSLAQAVVSANSRSKAVSIGIEKGKGAEEEGWGAGQPKVRILGREVSVLKRSGYEWKEEEKDKKVLDHVGEAGEHSTAASEGTLKEEPDSGTVKLEEESQAAASIGWTVSSPVTVKKSTFVARSITITSPADATSALQTLLSENKELREASHNISAWRVQGPHGILESSNDDGESGGGRHILGLMQADNIIGVLLVVTRWYGGIMLGTDRWRLMSMVSRDAISQRLRIAGVVGQDALWGLDLEGMKKTNSAVTGSGMPIHRPEGARTYIMKAFGSPEVEGTGKKKKSGVALDREREENLGLLLGALDMLYKSWDGHVSREELDRKAWGWYVQVRPDVAGGVAGWGGKGEVKLSDILKLRRKE</sequence>
<organism evidence="4 5">
    <name type="scientific">Cadophora malorum</name>
    <dbReference type="NCBI Taxonomy" id="108018"/>
    <lineage>
        <taxon>Eukaryota</taxon>
        <taxon>Fungi</taxon>
        <taxon>Dikarya</taxon>
        <taxon>Ascomycota</taxon>
        <taxon>Pezizomycotina</taxon>
        <taxon>Leotiomycetes</taxon>
        <taxon>Helotiales</taxon>
        <taxon>Ploettnerulaceae</taxon>
        <taxon>Cadophora</taxon>
    </lineage>
</organism>
<dbReference type="Proteomes" id="UP000664132">
    <property type="component" value="Unassembled WGS sequence"/>
</dbReference>
<dbReference type="PANTHER" id="PTHR16301:SF4">
    <property type="entry name" value="IMPACT N-TERMINAL DOMAIN-CONTAINING PROTEIN"/>
    <property type="match status" value="1"/>
</dbReference>
<protein>
    <recommendedName>
        <fullName evidence="3">Impact N-terminal domain-containing protein</fullName>
    </recommendedName>
</protein>
<accession>A0A8H7W5D9</accession>